<comment type="caution">
    <text evidence="2">The sequence shown here is derived from an EMBL/GenBank/DDBJ whole genome shotgun (WGS) entry which is preliminary data.</text>
</comment>
<reference evidence="2 3" key="1">
    <citation type="submission" date="2018-03" db="EMBL/GenBank/DDBJ databases">
        <title>Arenimonas caeni sp. nov., isolated from activated sludge.</title>
        <authorList>
            <person name="Liu H."/>
        </authorList>
    </citation>
    <scope>NUCLEOTIDE SEQUENCE [LARGE SCALE GENOMIC DNA]</scope>
    <source>
        <strain evidence="3">z29</strain>
    </source>
</reference>
<evidence type="ECO:0000313" key="2">
    <source>
        <dbReference type="EMBL" id="PRH82509.1"/>
    </source>
</evidence>
<gene>
    <name evidence="2" type="ORF">C6N40_06905</name>
</gene>
<proteinExistence type="predicted"/>
<protein>
    <submittedName>
        <fullName evidence="2">DUF4156 domain-containing protein</fullName>
    </submittedName>
</protein>
<dbReference type="AlphaFoldDB" id="A0A2P6M941"/>
<dbReference type="EMBL" id="PVLF01000007">
    <property type="protein sequence ID" value="PRH82509.1"/>
    <property type="molecule type" value="Genomic_DNA"/>
</dbReference>
<dbReference type="OrthoDB" id="6120981at2"/>
<accession>A0A2P6M941</accession>
<feature type="region of interest" description="Disordered" evidence="1">
    <location>
        <begin position="74"/>
        <end position="96"/>
    </location>
</feature>
<evidence type="ECO:0000256" key="1">
    <source>
        <dbReference type="SAM" id="MobiDB-lite"/>
    </source>
</evidence>
<sequence length="127" mass="13608">MRLLILPAALLATLAGCTWVKMAPGASEVRVAAFGQDLSACERRGEVSVSVRNRLGPYERNDIRVRDELETLARNEAPGLGADTVQPKGEPDDGEQRFLAFRCRGAAPAARPATAGEDGAQTYPIED</sequence>
<dbReference type="PROSITE" id="PS51257">
    <property type="entry name" value="PROKAR_LIPOPROTEIN"/>
    <property type="match status" value="1"/>
</dbReference>
<organism evidence="2 3">
    <name type="scientific">Arenimonas caeni</name>
    <dbReference type="NCBI Taxonomy" id="2058085"/>
    <lineage>
        <taxon>Bacteria</taxon>
        <taxon>Pseudomonadati</taxon>
        <taxon>Pseudomonadota</taxon>
        <taxon>Gammaproteobacteria</taxon>
        <taxon>Lysobacterales</taxon>
        <taxon>Lysobacteraceae</taxon>
        <taxon>Arenimonas</taxon>
    </lineage>
</organism>
<evidence type="ECO:0000313" key="3">
    <source>
        <dbReference type="Proteomes" id="UP000241736"/>
    </source>
</evidence>
<dbReference type="Proteomes" id="UP000241736">
    <property type="component" value="Unassembled WGS sequence"/>
</dbReference>
<dbReference type="Pfam" id="PF13698">
    <property type="entry name" value="DUF4156"/>
    <property type="match status" value="1"/>
</dbReference>
<name>A0A2P6M941_9GAMM</name>
<keyword evidence="3" id="KW-1185">Reference proteome</keyword>
<dbReference type="InterPro" id="IPR025294">
    <property type="entry name" value="DUF4156"/>
</dbReference>